<dbReference type="KEGG" id="csty:KN1_11960"/>
<evidence type="ECO:0000313" key="1">
    <source>
        <dbReference type="EMBL" id="BCU69899.1"/>
    </source>
</evidence>
<dbReference type="Proteomes" id="UP000825123">
    <property type="component" value="Chromosome"/>
</dbReference>
<dbReference type="AlphaFoldDB" id="A0A8D5ZHQ1"/>
<gene>
    <name evidence="1" type="ORF">KN1_11960</name>
</gene>
<accession>A0A8D5ZHQ1</accession>
<reference evidence="1 2" key="1">
    <citation type="submission" date="2021-04" db="EMBL/GenBank/DDBJ databases">
        <title>Complete genome sequence of Stygiolobus sp. KN-1.</title>
        <authorList>
            <person name="Nakamura K."/>
            <person name="Sakai H."/>
            <person name="Kurosawa N."/>
        </authorList>
    </citation>
    <scope>NUCLEOTIDE SEQUENCE [LARGE SCALE GENOMIC DNA]</scope>
    <source>
        <strain evidence="1 2">KN-1</strain>
    </source>
</reference>
<evidence type="ECO:0000313" key="2">
    <source>
        <dbReference type="Proteomes" id="UP000825123"/>
    </source>
</evidence>
<sequence length="252" mass="28287">MYGKALIAVLFAVILIALSQIVAPSGLMYPLVTLPNNVIDLPAINFTSGLGTNSYVTVKPQWQISLVGSGEFTYDVLGYCVIYFYNGSATVLPYNSFNITFLSHMDPRQISKAYYWTYYYPGYEYSSYEVVNITSVYGIHIDVPAQTLVICYYTTRLTQSELKDVILATFKDASVAVLNSGKVYYYYANNGTYAEFVDVIGSHIIVVINYPSKDKGNDIMYYYKDPVNILLQLTYDVNNYMKGASNSGPLNF</sequence>
<dbReference type="EMBL" id="AP024597">
    <property type="protein sequence ID" value="BCU69899.1"/>
    <property type="molecule type" value="Genomic_DNA"/>
</dbReference>
<name>A0A8D5ZHQ1_9CREN</name>
<keyword evidence="2" id="KW-1185">Reference proteome</keyword>
<protein>
    <submittedName>
        <fullName evidence="1">Uncharacterized protein</fullName>
    </submittedName>
</protein>
<proteinExistence type="predicted"/>
<organism evidence="1 2">
    <name type="scientific">Stygiolobus caldivivus</name>
    <dbReference type="NCBI Taxonomy" id="2824673"/>
    <lineage>
        <taxon>Archaea</taxon>
        <taxon>Thermoproteota</taxon>
        <taxon>Thermoprotei</taxon>
        <taxon>Sulfolobales</taxon>
        <taxon>Sulfolobaceae</taxon>
        <taxon>Stygiolobus</taxon>
    </lineage>
</organism>